<keyword evidence="4 7" id="KW-0418">Kinase</keyword>
<keyword evidence="1" id="KW-0723">Serine/threonine-protein kinase</keyword>
<dbReference type="PROSITE" id="PS50011">
    <property type="entry name" value="PROTEIN_KINASE_DOM"/>
    <property type="match status" value="1"/>
</dbReference>
<keyword evidence="5" id="KW-0067">ATP-binding</keyword>
<evidence type="ECO:0000256" key="3">
    <source>
        <dbReference type="ARBA" id="ARBA00022741"/>
    </source>
</evidence>
<keyword evidence="2" id="KW-0808">Transferase</keyword>
<evidence type="ECO:0000259" key="6">
    <source>
        <dbReference type="PROSITE" id="PS50011"/>
    </source>
</evidence>
<dbReference type="GO" id="GO:0004674">
    <property type="term" value="F:protein serine/threonine kinase activity"/>
    <property type="evidence" value="ECO:0007669"/>
    <property type="project" value="UniProtKB-KW"/>
</dbReference>
<dbReference type="SUPFAM" id="SSF56112">
    <property type="entry name" value="Protein kinase-like (PK-like)"/>
    <property type="match status" value="1"/>
</dbReference>
<keyword evidence="3" id="KW-0547">Nucleotide-binding</keyword>
<dbReference type="SMART" id="SM00220">
    <property type="entry name" value="S_TKc"/>
    <property type="match status" value="1"/>
</dbReference>
<evidence type="ECO:0000256" key="5">
    <source>
        <dbReference type="ARBA" id="ARBA00022840"/>
    </source>
</evidence>
<sequence length="310" mass="34077">MCSVSVSACPAKCAIENSLSLPKPTPPTPSKDDFDVLLSIGHGASSSVFLVREKATQKLYSLKQSPRQGQSSDVEQEQHILQAVASLPNAPRSLLSLAASWTDSEFFYLLTPWCEGKDLSSLLVSDHCFTADRVKQYMIQLVLALDALHGLNVVHRDIKPANVFLTQDGNIVLGDFGFAKLFNTSLTNGHHAPIEVSFDDDVSCTTRERCGTLHWMSPAQHAGTPYSFDADMWGLGMLMFKMLSSKLPFGEDANTPAELRAAYANDPIDFRAEYEIGAEAQDLIRGLLAKEAKDRMTLDQMKAHPYFSGM</sequence>
<dbReference type="InterPro" id="IPR008271">
    <property type="entry name" value="Ser/Thr_kinase_AS"/>
</dbReference>
<protein>
    <submittedName>
        <fullName evidence="7">Kinase-like domain-containing protein</fullName>
    </submittedName>
</protein>
<feature type="non-terminal residue" evidence="7">
    <location>
        <position position="310"/>
    </location>
</feature>
<reference evidence="7" key="1">
    <citation type="submission" date="2023-03" db="EMBL/GenBank/DDBJ databases">
        <title>Massive genome expansion in bonnet fungi (Mycena s.s.) driven by repeated elements and novel gene families across ecological guilds.</title>
        <authorList>
            <consortium name="Lawrence Berkeley National Laboratory"/>
            <person name="Harder C.B."/>
            <person name="Miyauchi S."/>
            <person name="Viragh M."/>
            <person name="Kuo A."/>
            <person name="Thoen E."/>
            <person name="Andreopoulos B."/>
            <person name="Lu D."/>
            <person name="Skrede I."/>
            <person name="Drula E."/>
            <person name="Henrissat B."/>
            <person name="Morin E."/>
            <person name="Kohler A."/>
            <person name="Barry K."/>
            <person name="LaButti K."/>
            <person name="Morin E."/>
            <person name="Salamov A."/>
            <person name="Lipzen A."/>
            <person name="Mereny Z."/>
            <person name="Hegedus B."/>
            <person name="Baldrian P."/>
            <person name="Stursova M."/>
            <person name="Weitz H."/>
            <person name="Taylor A."/>
            <person name="Grigoriev I.V."/>
            <person name="Nagy L.G."/>
            <person name="Martin F."/>
            <person name="Kauserud H."/>
        </authorList>
    </citation>
    <scope>NUCLEOTIDE SEQUENCE</scope>
    <source>
        <strain evidence="7">CBHHK200</strain>
    </source>
</reference>
<dbReference type="InterPro" id="IPR000719">
    <property type="entry name" value="Prot_kinase_dom"/>
</dbReference>
<dbReference type="PROSITE" id="PS00108">
    <property type="entry name" value="PROTEIN_KINASE_ST"/>
    <property type="match status" value="1"/>
</dbReference>
<gene>
    <name evidence="7" type="ORF">C8F04DRAFT_1304031</name>
</gene>
<dbReference type="GO" id="GO:0005524">
    <property type="term" value="F:ATP binding"/>
    <property type="evidence" value="ECO:0007669"/>
    <property type="project" value="UniProtKB-KW"/>
</dbReference>
<dbReference type="EMBL" id="JARJCM010000018">
    <property type="protein sequence ID" value="KAJ7041243.1"/>
    <property type="molecule type" value="Genomic_DNA"/>
</dbReference>
<dbReference type="InterPro" id="IPR011009">
    <property type="entry name" value="Kinase-like_dom_sf"/>
</dbReference>
<evidence type="ECO:0000256" key="2">
    <source>
        <dbReference type="ARBA" id="ARBA00022679"/>
    </source>
</evidence>
<dbReference type="Pfam" id="PF00069">
    <property type="entry name" value="Pkinase"/>
    <property type="match status" value="1"/>
</dbReference>
<keyword evidence="8" id="KW-1185">Reference proteome</keyword>
<evidence type="ECO:0000313" key="7">
    <source>
        <dbReference type="EMBL" id="KAJ7041243.1"/>
    </source>
</evidence>
<comment type="caution">
    <text evidence="7">The sequence shown here is derived from an EMBL/GenBank/DDBJ whole genome shotgun (WGS) entry which is preliminary data.</text>
</comment>
<evidence type="ECO:0000256" key="1">
    <source>
        <dbReference type="ARBA" id="ARBA00022527"/>
    </source>
</evidence>
<proteinExistence type="predicted"/>
<evidence type="ECO:0000313" key="8">
    <source>
        <dbReference type="Proteomes" id="UP001218188"/>
    </source>
</evidence>
<name>A0AAD6X6W1_9AGAR</name>
<dbReference type="Gene3D" id="1.10.510.10">
    <property type="entry name" value="Transferase(Phosphotransferase) domain 1"/>
    <property type="match status" value="1"/>
</dbReference>
<dbReference type="PANTHER" id="PTHR24351">
    <property type="entry name" value="RIBOSOMAL PROTEIN S6 KINASE"/>
    <property type="match status" value="1"/>
</dbReference>
<dbReference type="AlphaFoldDB" id="A0AAD6X6W1"/>
<dbReference type="Proteomes" id="UP001218188">
    <property type="component" value="Unassembled WGS sequence"/>
</dbReference>
<feature type="domain" description="Protein kinase" evidence="6">
    <location>
        <begin position="34"/>
        <end position="307"/>
    </location>
</feature>
<organism evidence="7 8">
    <name type="scientific">Mycena alexandri</name>
    <dbReference type="NCBI Taxonomy" id="1745969"/>
    <lineage>
        <taxon>Eukaryota</taxon>
        <taxon>Fungi</taxon>
        <taxon>Dikarya</taxon>
        <taxon>Basidiomycota</taxon>
        <taxon>Agaricomycotina</taxon>
        <taxon>Agaricomycetes</taxon>
        <taxon>Agaricomycetidae</taxon>
        <taxon>Agaricales</taxon>
        <taxon>Marasmiineae</taxon>
        <taxon>Mycenaceae</taxon>
        <taxon>Mycena</taxon>
    </lineage>
</organism>
<accession>A0AAD6X6W1</accession>
<evidence type="ECO:0000256" key="4">
    <source>
        <dbReference type="ARBA" id="ARBA00022777"/>
    </source>
</evidence>